<dbReference type="SUPFAM" id="SSF57667">
    <property type="entry name" value="beta-beta-alpha zinc fingers"/>
    <property type="match status" value="3"/>
</dbReference>
<evidence type="ECO:0000256" key="6">
    <source>
        <dbReference type="ARBA" id="ARBA00022833"/>
    </source>
</evidence>
<feature type="region of interest" description="Disordered" evidence="12">
    <location>
        <begin position="415"/>
        <end position="438"/>
    </location>
</feature>
<feature type="compositionally biased region" description="Acidic residues" evidence="12">
    <location>
        <begin position="426"/>
        <end position="437"/>
    </location>
</feature>
<feature type="domain" description="C2H2-type" evidence="13">
    <location>
        <begin position="135"/>
        <end position="162"/>
    </location>
</feature>
<dbReference type="FunFam" id="3.30.160.60:FF:001156">
    <property type="entry name" value="Zinc finger protein 407"/>
    <property type="match status" value="1"/>
</dbReference>
<protein>
    <recommendedName>
        <fullName evidence="13">C2H2-type domain-containing protein</fullName>
    </recommendedName>
</protein>
<feature type="domain" description="C2H2-type" evidence="13">
    <location>
        <begin position="219"/>
        <end position="246"/>
    </location>
</feature>
<evidence type="ECO:0000259" key="13">
    <source>
        <dbReference type="PROSITE" id="PS50157"/>
    </source>
</evidence>
<keyword evidence="5 11" id="KW-0863">Zinc-finger</keyword>
<keyword evidence="15" id="KW-1185">Reference proteome</keyword>
<feature type="region of interest" description="Disordered" evidence="12">
    <location>
        <begin position="1022"/>
        <end position="1042"/>
    </location>
</feature>
<proteinExistence type="inferred from homology"/>
<feature type="domain" description="C2H2-type" evidence="13">
    <location>
        <begin position="247"/>
        <end position="274"/>
    </location>
</feature>
<evidence type="ECO:0000256" key="1">
    <source>
        <dbReference type="ARBA" id="ARBA00004123"/>
    </source>
</evidence>
<dbReference type="SMART" id="SM00355">
    <property type="entry name" value="ZnF_C2H2"/>
    <property type="match status" value="7"/>
</dbReference>
<feature type="domain" description="C2H2-type" evidence="13">
    <location>
        <begin position="944"/>
        <end position="972"/>
    </location>
</feature>
<dbReference type="PANTHER" id="PTHR23226:SF416">
    <property type="entry name" value="FI01424P"/>
    <property type="match status" value="1"/>
</dbReference>
<feature type="region of interest" description="Disordered" evidence="12">
    <location>
        <begin position="671"/>
        <end position="690"/>
    </location>
</feature>
<dbReference type="GO" id="GO:0000978">
    <property type="term" value="F:RNA polymerase II cis-regulatory region sequence-specific DNA binding"/>
    <property type="evidence" value="ECO:0007669"/>
    <property type="project" value="TreeGrafter"/>
</dbReference>
<feature type="domain" description="C2H2-type" evidence="13">
    <location>
        <begin position="163"/>
        <end position="190"/>
    </location>
</feature>
<comment type="similarity">
    <text evidence="2">Belongs to the krueppel C2H2-type zinc-finger protein family.</text>
</comment>
<feature type="region of interest" description="Disordered" evidence="12">
    <location>
        <begin position="506"/>
        <end position="565"/>
    </location>
</feature>
<dbReference type="Proteomes" id="UP001381693">
    <property type="component" value="Unassembled WGS sequence"/>
</dbReference>
<comment type="caution">
    <text evidence="14">The sequence shown here is derived from an EMBL/GenBank/DDBJ whole genome shotgun (WGS) entry which is preliminary data.</text>
</comment>
<feature type="region of interest" description="Disordered" evidence="12">
    <location>
        <begin position="816"/>
        <end position="856"/>
    </location>
</feature>
<evidence type="ECO:0000256" key="9">
    <source>
        <dbReference type="ARBA" id="ARBA00023163"/>
    </source>
</evidence>
<dbReference type="EMBL" id="JAXCGZ010021516">
    <property type="protein sequence ID" value="KAK7049789.1"/>
    <property type="molecule type" value="Genomic_DNA"/>
</dbReference>
<feature type="compositionally biased region" description="Acidic residues" evidence="12">
    <location>
        <begin position="513"/>
        <end position="523"/>
    </location>
</feature>
<evidence type="ECO:0000256" key="2">
    <source>
        <dbReference type="ARBA" id="ARBA00006991"/>
    </source>
</evidence>
<evidence type="ECO:0000256" key="4">
    <source>
        <dbReference type="ARBA" id="ARBA00022737"/>
    </source>
</evidence>
<dbReference type="GO" id="GO:0005634">
    <property type="term" value="C:nucleus"/>
    <property type="evidence" value="ECO:0007669"/>
    <property type="project" value="UniProtKB-SubCell"/>
</dbReference>
<evidence type="ECO:0000256" key="8">
    <source>
        <dbReference type="ARBA" id="ARBA00023125"/>
    </source>
</evidence>
<comment type="subcellular location">
    <subcellularLocation>
        <location evidence="1">Nucleus</location>
    </subcellularLocation>
</comment>
<sequence length="1407" mass="156736">MSSSSIEVMGMGGSDMKVMLLENSIHDEEMAQRMQDIIHSTGPPGHIIDTGPPITQHPVESGQEEEFAQINEFETIDGVDPPPGTIIFSPQDLVRPMKTSSRGRGRGRGGIISSIKQETQSTPQVINSSGLEVSVACEICGKYMMTGKTLVQHMAIHSDLKPFQCPHCPKSFTRKVHLQGHLVIHGIEKQFECPICHQRFSRQDCVKVHMRLHDKSQCVYCDVCHKAFLTVGALNIHLRIHRGEKPFKCHLCSKCFTQKNHLITHIKRHTKVTDEHFTKKLGPRMFKCEHCTRAFIRLSDYERHVQWNHGAVADGSIIDKLPTVGNLLDGEMKQTGVAPQVFKAPKDALKNKVARYHKTAKRSRVTMCTTSTQTDEDGGHVIIPRMYQNRVSAGTQVSAPPTPRRTEEDMYENDIFDEGMDRNYSSEDEDDPEEMEQDADKPLYAMAETSDMASDPVRDAAFDAIVQGSSTMKVPTSFAATTTVASGENNTVFLQEASLTTSKQDLDVREREEMEDEEDENEEQGTIYVKTGVEKDGEYSDKEKSCNETPEKTHIPKQENEEREVVLDDEEIKRVSHAQDICDKILAVQSESEDRSFLQERQERTEIVNQLRSDEENSQEASEAMITVNSLNGEDMTEQSQEGLLNIAESSGFPRSEPSKIMTPEKLSMHVFQPKSQSKEHRGRGRPRGRGRAKLFWYGLTGAAELRAIRKSMLQRIQYASQENKEEEPMDDTLTEETEEATLIVSNEEGESEGRVRRMAKKQHGKDFVCNMKNCETCSPSPKPAAKVQNIVKTKVKMRDKDPDDAEVTPVKKTITVSSKGQSPKPINKLGSSFKGVTKPIKKPLMPSEKASSPLSDMAMPNIYEKTNPLAKKICLTRPDQVSDKREEFKMKVGNRVGLYPVDITANLLTSKKPKKPDYFVATNKSESIVSPPVELKSFCIPTYSCKLCGREFRFEGKLHRHIESIHQNKAIFSDDVKPGRSSAKGVINVEPCFVNALEEIPIAQPPVEPENPEIAALRSEWDDDDDDDDEEPEPVPIKTSVSAVSTAGATFKAQPFTIVTREITPVTTTVTSSQYTSGVKVNMNKLAGLLLSDDEMPETRSAELRESSVSRISANSSSTRLPRDPEIIMGDTLDSKCRRLLEKLFDHALLMSCGLIGEHVSVVLGKVLQHYGVKMIEDYGQGQYEVLKYNLWRLIEWKVTMEQMEEFYTAGKSVEEMMDDIMNERVPLVSHHFVPHEQKANPPPQVSQAGQVTQMEAVEVTDGQMVLQQVAGVLGGQINLPEGVTQVVLAQDVSPELLQGAHIVTIDPTTGQVISQVTADQVILTDAIGDNLEQQVAALDGQVVVSQAHIVDPNVTQENIVVPQSSAISVHGGQGQVMIHTTSHQQSLKLETGGHATARQTLPHHQ</sequence>
<dbReference type="FunFam" id="3.30.160.60:FF:000100">
    <property type="entry name" value="Zinc finger 45-like"/>
    <property type="match status" value="2"/>
</dbReference>
<dbReference type="PROSITE" id="PS00028">
    <property type="entry name" value="ZINC_FINGER_C2H2_1"/>
    <property type="match status" value="7"/>
</dbReference>
<organism evidence="14 15">
    <name type="scientific">Halocaridina rubra</name>
    <name type="common">Hawaiian red shrimp</name>
    <dbReference type="NCBI Taxonomy" id="373956"/>
    <lineage>
        <taxon>Eukaryota</taxon>
        <taxon>Metazoa</taxon>
        <taxon>Ecdysozoa</taxon>
        <taxon>Arthropoda</taxon>
        <taxon>Crustacea</taxon>
        <taxon>Multicrustacea</taxon>
        <taxon>Malacostraca</taxon>
        <taxon>Eumalacostraca</taxon>
        <taxon>Eucarida</taxon>
        <taxon>Decapoda</taxon>
        <taxon>Pleocyemata</taxon>
        <taxon>Caridea</taxon>
        <taxon>Atyoidea</taxon>
        <taxon>Atyidae</taxon>
        <taxon>Halocaridina</taxon>
    </lineage>
</organism>
<feature type="compositionally biased region" description="Acidic residues" evidence="12">
    <location>
        <begin position="1022"/>
        <end position="1034"/>
    </location>
</feature>
<dbReference type="InterPro" id="IPR036236">
    <property type="entry name" value="Znf_C2H2_sf"/>
</dbReference>
<dbReference type="Pfam" id="PF00096">
    <property type="entry name" value="zf-C2H2"/>
    <property type="match status" value="4"/>
</dbReference>
<gene>
    <name evidence="14" type="ORF">SK128_020799</name>
</gene>
<accession>A0AAN8ZUI8</accession>
<reference evidence="14 15" key="1">
    <citation type="submission" date="2023-11" db="EMBL/GenBank/DDBJ databases">
        <title>Halocaridina rubra genome assembly.</title>
        <authorList>
            <person name="Smith C."/>
        </authorList>
    </citation>
    <scope>NUCLEOTIDE SEQUENCE [LARGE SCALE GENOMIC DNA]</scope>
    <source>
        <strain evidence="14">EP-1</strain>
        <tissue evidence="14">Whole</tissue>
    </source>
</reference>
<dbReference type="GO" id="GO:0000981">
    <property type="term" value="F:DNA-binding transcription factor activity, RNA polymerase II-specific"/>
    <property type="evidence" value="ECO:0007669"/>
    <property type="project" value="TreeGrafter"/>
</dbReference>
<feature type="compositionally biased region" description="Basic and acidic residues" evidence="12">
    <location>
        <begin position="532"/>
        <end position="565"/>
    </location>
</feature>
<name>A0AAN8ZUI8_HALRR</name>
<evidence type="ECO:0000256" key="10">
    <source>
        <dbReference type="ARBA" id="ARBA00023242"/>
    </source>
</evidence>
<dbReference type="GO" id="GO:0008270">
    <property type="term" value="F:zinc ion binding"/>
    <property type="evidence" value="ECO:0007669"/>
    <property type="project" value="UniProtKB-KW"/>
</dbReference>
<dbReference type="PANTHER" id="PTHR23226">
    <property type="entry name" value="ZINC FINGER AND SCAN DOMAIN-CONTAINING"/>
    <property type="match status" value="1"/>
</dbReference>
<evidence type="ECO:0000256" key="12">
    <source>
        <dbReference type="SAM" id="MobiDB-lite"/>
    </source>
</evidence>
<feature type="domain" description="C2H2-type" evidence="13">
    <location>
        <begin position="191"/>
        <end position="218"/>
    </location>
</feature>
<evidence type="ECO:0000256" key="5">
    <source>
        <dbReference type="ARBA" id="ARBA00022771"/>
    </source>
</evidence>
<keyword evidence="7" id="KW-0805">Transcription regulation</keyword>
<keyword evidence="6" id="KW-0862">Zinc</keyword>
<feature type="compositionally biased region" description="Basic residues" evidence="12">
    <location>
        <begin position="681"/>
        <end position="690"/>
    </location>
</feature>
<dbReference type="Gene3D" id="3.30.160.60">
    <property type="entry name" value="Classic Zinc Finger"/>
    <property type="match status" value="4"/>
</dbReference>
<keyword evidence="9" id="KW-0804">Transcription</keyword>
<evidence type="ECO:0000313" key="15">
    <source>
        <dbReference type="Proteomes" id="UP001381693"/>
    </source>
</evidence>
<feature type="domain" description="C2H2-type" evidence="13">
    <location>
        <begin position="286"/>
        <end position="309"/>
    </location>
</feature>
<evidence type="ECO:0000313" key="14">
    <source>
        <dbReference type="EMBL" id="KAK7049789.1"/>
    </source>
</evidence>
<dbReference type="InterPro" id="IPR013087">
    <property type="entry name" value="Znf_C2H2_type"/>
</dbReference>
<keyword evidence="10" id="KW-0539">Nucleus</keyword>
<keyword evidence="8" id="KW-0238">DNA-binding</keyword>
<dbReference type="PROSITE" id="PS50157">
    <property type="entry name" value="ZINC_FINGER_C2H2_2"/>
    <property type="match status" value="7"/>
</dbReference>
<evidence type="ECO:0000256" key="11">
    <source>
        <dbReference type="PROSITE-ProRule" id="PRU00042"/>
    </source>
</evidence>
<keyword evidence="3" id="KW-0479">Metal-binding</keyword>
<evidence type="ECO:0000256" key="7">
    <source>
        <dbReference type="ARBA" id="ARBA00023015"/>
    </source>
</evidence>
<keyword evidence="4" id="KW-0677">Repeat</keyword>
<evidence type="ECO:0000256" key="3">
    <source>
        <dbReference type="ARBA" id="ARBA00022723"/>
    </source>
</evidence>